<dbReference type="Proteomes" id="UP001500326">
    <property type="component" value="Unassembled WGS sequence"/>
</dbReference>
<sequence length="72" mass="7530">MVDLPAPGHRVVVRYLLPSGQATDALGILLSADAATVVVHGVRGVERIAVGDIIAAKEVPPPPEPRVRRTTS</sequence>
<evidence type="ECO:0000259" key="1">
    <source>
        <dbReference type="Pfam" id="PF24551"/>
    </source>
</evidence>
<dbReference type="InterPro" id="IPR056934">
    <property type="entry name" value="SH3_Rv0428c"/>
</dbReference>
<gene>
    <name evidence="2" type="ORF">GCM10009777_29160</name>
</gene>
<reference evidence="2 3" key="1">
    <citation type="journal article" date="2019" name="Int. J. Syst. Evol. Microbiol.">
        <title>The Global Catalogue of Microorganisms (GCM) 10K type strain sequencing project: providing services to taxonomists for standard genome sequencing and annotation.</title>
        <authorList>
            <consortium name="The Broad Institute Genomics Platform"/>
            <consortium name="The Broad Institute Genome Sequencing Center for Infectious Disease"/>
            <person name="Wu L."/>
            <person name="Ma J."/>
        </authorList>
    </citation>
    <scope>NUCLEOTIDE SEQUENCE [LARGE SCALE GENOMIC DNA]</scope>
    <source>
        <strain evidence="2 3">JCM 14902</strain>
    </source>
</reference>
<proteinExistence type="predicted"/>
<feature type="domain" description="Histone acetyltransferase Rv0428c-like SH3" evidence="1">
    <location>
        <begin position="5"/>
        <end position="57"/>
    </location>
</feature>
<dbReference type="RefSeq" id="WP_344063742.1">
    <property type="nucleotide sequence ID" value="NZ_BAAAOH010000001.1"/>
</dbReference>
<comment type="caution">
    <text evidence="2">The sequence shown here is derived from an EMBL/GenBank/DDBJ whole genome shotgun (WGS) entry which is preliminary data.</text>
</comment>
<organism evidence="2 3">
    <name type="scientific">Microbacterium pumilum</name>
    <dbReference type="NCBI Taxonomy" id="344165"/>
    <lineage>
        <taxon>Bacteria</taxon>
        <taxon>Bacillati</taxon>
        <taxon>Actinomycetota</taxon>
        <taxon>Actinomycetes</taxon>
        <taxon>Micrococcales</taxon>
        <taxon>Microbacteriaceae</taxon>
        <taxon>Microbacterium</taxon>
    </lineage>
</organism>
<protein>
    <recommendedName>
        <fullName evidence="1">Histone acetyltransferase Rv0428c-like SH3 domain-containing protein</fullName>
    </recommendedName>
</protein>
<accession>A0ABN2STI3</accession>
<evidence type="ECO:0000313" key="2">
    <source>
        <dbReference type="EMBL" id="GAA1991892.1"/>
    </source>
</evidence>
<name>A0ABN2STI3_9MICO</name>
<keyword evidence="3" id="KW-1185">Reference proteome</keyword>
<evidence type="ECO:0000313" key="3">
    <source>
        <dbReference type="Proteomes" id="UP001500326"/>
    </source>
</evidence>
<dbReference type="Pfam" id="PF24551">
    <property type="entry name" value="SH3_Rv0428c"/>
    <property type="match status" value="1"/>
</dbReference>
<dbReference type="EMBL" id="BAAAOH010000001">
    <property type="protein sequence ID" value="GAA1991892.1"/>
    <property type="molecule type" value="Genomic_DNA"/>
</dbReference>